<evidence type="ECO:0000313" key="5">
    <source>
        <dbReference type="Proteomes" id="UP000288805"/>
    </source>
</evidence>
<evidence type="ECO:0000256" key="2">
    <source>
        <dbReference type="SAM" id="MobiDB-lite"/>
    </source>
</evidence>
<dbReference type="AlphaFoldDB" id="A0A438GM30"/>
<comment type="caution">
    <text evidence="4">The sequence shown here is derived from an EMBL/GenBank/DDBJ whole genome shotgun (WGS) entry which is preliminary data.</text>
</comment>
<dbReference type="InterPro" id="IPR043502">
    <property type="entry name" value="DNA/RNA_pol_sf"/>
</dbReference>
<feature type="region of interest" description="Disordered" evidence="2">
    <location>
        <begin position="702"/>
        <end position="739"/>
    </location>
</feature>
<dbReference type="InterPro" id="IPR025724">
    <property type="entry name" value="GAG-pre-integrase_dom"/>
</dbReference>
<dbReference type="InterPro" id="IPR001584">
    <property type="entry name" value="Integrase_cat-core"/>
</dbReference>
<accession>A0A438GM30</accession>
<dbReference type="InterPro" id="IPR036397">
    <property type="entry name" value="RNaseH_sf"/>
</dbReference>
<dbReference type="GO" id="GO:0015074">
    <property type="term" value="P:DNA integration"/>
    <property type="evidence" value="ECO:0007669"/>
    <property type="project" value="InterPro"/>
</dbReference>
<dbReference type="InterPro" id="IPR012337">
    <property type="entry name" value="RNaseH-like_sf"/>
</dbReference>
<evidence type="ECO:0000313" key="4">
    <source>
        <dbReference type="EMBL" id="RVW73279.1"/>
    </source>
</evidence>
<organism evidence="4 5">
    <name type="scientific">Vitis vinifera</name>
    <name type="common">Grape</name>
    <dbReference type="NCBI Taxonomy" id="29760"/>
    <lineage>
        <taxon>Eukaryota</taxon>
        <taxon>Viridiplantae</taxon>
        <taxon>Streptophyta</taxon>
        <taxon>Embryophyta</taxon>
        <taxon>Tracheophyta</taxon>
        <taxon>Spermatophyta</taxon>
        <taxon>Magnoliopsida</taxon>
        <taxon>eudicotyledons</taxon>
        <taxon>Gunneridae</taxon>
        <taxon>Pentapetalae</taxon>
        <taxon>rosids</taxon>
        <taxon>Vitales</taxon>
        <taxon>Vitaceae</taxon>
        <taxon>Viteae</taxon>
        <taxon>Vitis</taxon>
    </lineage>
</organism>
<dbReference type="CDD" id="cd09272">
    <property type="entry name" value="RNase_HI_RT_Ty1"/>
    <property type="match status" value="1"/>
</dbReference>
<dbReference type="PANTHER" id="PTHR11439">
    <property type="entry name" value="GAG-POL-RELATED RETROTRANSPOSON"/>
    <property type="match status" value="1"/>
</dbReference>
<dbReference type="Pfam" id="PF13976">
    <property type="entry name" value="gag_pre-integrs"/>
    <property type="match status" value="1"/>
</dbReference>
<dbReference type="SUPFAM" id="SSF56672">
    <property type="entry name" value="DNA/RNA polymerases"/>
    <property type="match status" value="1"/>
</dbReference>
<protein>
    <submittedName>
        <fullName evidence="4">Retrovirus-related Pol polyprotein from transposon RE1</fullName>
    </submittedName>
</protein>
<keyword evidence="1" id="KW-0645">Protease</keyword>
<dbReference type="PANTHER" id="PTHR11439:SF455">
    <property type="entry name" value="RLK (RECEPTOR-LIKE PROTEIN KINASE) 8, PUTATIVE-RELATED"/>
    <property type="match status" value="1"/>
</dbReference>
<dbReference type="GO" id="GO:0004190">
    <property type="term" value="F:aspartic-type endopeptidase activity"/>
    <property type="evidence" value="ECO:0007669"/>
    <property type="project" value="UniProtKB-KW"/>
</dbReference>
<dbReference type="InterPro" id="IPR054722">
    <property type="entry name" value="PolX-like_BBD"/>
</dbReference>
<feature type="domain" description="Integrase catalytic" evidence="3">
    <location>
        <begin position="460"/>
        <end position="626"/>
    </location>
</feature>
<dbReference type="EMBL" id="QGNW01000395">
    <property type="protein sequence ID" value="RVW73279.1"/>
    <property type="molecule type" value="Genomic_DNA"/>
</dbReference>
<evidence type="ECO:0000256" key="1">
    <source>
        <dbReference type="ARBA" id="ARBA00022750"/>
    </source>
</evidence>
<dbReference type="Pfam" id="PF00665">
    <property type="entry name" value="rve"/>
    <property type="match status" value="1"/>
</dbReference>
<sequence>MAVLSSSPPTLSLNIMVHMLTIKLTSSNYLLWRNQFVPLLASQELFGYLDGSITTPSPMITASDGIPKSNPAYTSWLHIDHTLLSLLYSSLTEESMSEVLGFRHSHEAWHALEVSFSHRSKTRELQLKDELQLTHRGSQSIAEFSRTFKGLCDQLAAIGRPIDDTDKVHWYLRALGPDYKIFSTTMMSQLPLPSFAEIVPKALSHEIFERFSYTVCQLKVIIQLLRPLSVVWQEGHSAKRCWSFLKLKKKQSANLAKAFSACSIQDFNDSEWFPDSGATSHMTSDTEGVDQPVVYSGNERVMVGNGQSLAISHTGSISSLVPSSPLLLSNVLVVPGIKKNLISISQLTKDNNCCVTFSSSGFTIQDRVTRVVLGVGRCENGLYVLDRRHHALVSTTSSPRASVRLWHTRLGHLHYRTVASLSKLGSISCSNKLVNNDFEICVGCRLGKSHRLPFSLNNERCAMPFDRLHCDLWGPSPVSSFNGYRYYAVFIDDCTRFSWIFPLKHKSDFFDNFINLQRFIETQFSAKIKSFQCDSGTEFTNNKFRSHLHLCGIDLRLACPYTPSQNGIAERKHRHVTEIGLTLMFHACVSFSLWVEAFSTAVFLINRLPSPSLAGKTPYELLFGYNTLHKGFRCLDRKTHRAYVSRHECVSSSSNVSTLNSLPSPSFSNSLCLLCNDIPHLSSTSSPGPQVPLDEDSLLDSVVTDSTTPSPVSSSPRVTTSSHPMITRGKTEPRGFKSTAKHPKWLSAMDDEIHALKKNDTWVLVPRPQHHNVVGCRWIFKTKLHSDGSIEHHKARLVAQGFSQVHGLDFGDTFSPVVRPATVRIILSLAVTSGWRLHQLDVKNAFLHGFLNEEVYMEQPPGYTDPQFPQHVCHLKHALYGLKQAPRAWFHRFSSFLLKLGFHSSQADSSLFVYHSSLGTVYLLLYVDDMIITGSTPSLVHTFITRLSNKFSMKDLGDLLYFLGVEVQANEKGLFLSQTKYALDLLQRASMIDAKPISTPFVIGQHLSAKGTLFSDPTLFRSLAGALQYLTITRPDLSFSVNSICQFMHAPTEDHFRAFKRILRYVKGTAHHGLQLHKQSTRDLLGYSDADWAGCPDTRRSTSGYAIFFGANLISWSSKKQSTVSRSSAEAEYRSLAVATADIAWIIQLLRDLHVTLSVPPKILCDNQSAIFMAVNSVTRPRSKHITIDYHFVRELVDKGTLKIDFVPSHLQLADSLTKGVTKPQFYLFRSKLSVLPSTTLTLQGDDKGEFDSP</sequence>
<keyword evidence="1" id="KW-0064">Aspartyl protease</keyword>
<dbReference type="GO" id="GO:0003676">
    <property type="term" value="F:nucleic acid binding"/>
    <property type="evidence" value="ECO:0007669"/>
    <property type="project" value="InterPro"/>
</dbReference>
<feature type="compositionally biased region" description="Low complexity" evidence="2">
    <location>
        <begin position="702"/>
        <end position="724"/>
    </location>
</feature>
<dbReference type="Pfam" id="PF14223">
    <property type="entry name" value="Retrotran_gag_2"/>
    <property type="match status" value="1"/>
</dbReference>
<name>A0A438GM30_VITVI</name>
<dbReference type="Pfam" id="PF07727">
    <property type="entry name" value="RVT_2"/>
    <property type="match status" value="1"/>
</dbReference>
<proteinExistence type="predicted"/>
<gene>
    <name evidence="4" type="primary">RE1_2075</name>
    <name evidence="4" type="ORF">CK203_050395</name>
</gene>
<dbReference type="SUPFAM" id="SSF53098">
    <property type="entry name" value="Ribonuclease H-like"/>
    <property type="match status" value="1"/>
</dbReference>
<dbReference type="PROSITE" id="PS50994">
    <property type="entry name" value="INTEGRASE"/>
    <property type="match status" value="1"/>
</dbReference>
<dbReference type="Pfam" id="PF22936">
    <property type="entry name" value="Pol_BBD"/>
    <property type="match status" value="1"/>
</dbReference>
<dbReference type="Gene3D" id="3.30.420.10">
    <property type="entry name" value="Ribonuclease H-like superfamily/Ribonuclease H"/>
    <property type="match status" value="1"/>
</dbReference>
<evidence type="ECO:0000259" key="3">
    <source>
        <dbReference type="PROSITE" id="PS50994"/>
    </source>
</evidence>
<reference evidence="4 5" key="1">
    <citation type="journal article" date="2018" name="PLoS Genet.">
        <title>Population sequencing reveals clonal diversity and ancestral inbreeding in the grapevine cultivar Chardonnay.</title>
        <authorList>
            <person name="Roach M.J."/>
            <person name="Johnson D.L."/>
            <person name="Bohlmann J."/>
            <person name="van Vuuren H.J."/>
            <person name="Jones S.J."/>
            <person name="Pretorius I.S."/>
            <person name="Schmidt S.A."/>
            <person name="Borneman A.R."/>
        </authorList>
    </citation>
    <scope>NUCLEOTIDE SEQUENCE [LARGE SCALE GENOMIC DNA]</scope>
    <source>
        <strain evidence="5">cv. Chardonnay</strain>
        <tissue evidence="4">Leaf</tissue>
    </source>
</reference>
<dbReference type="Proteomes" id="UP000288805">
    <property type="component" value="Unassembled WGS sequence"/>
</dbReference>
<keyword evidence="1" id="KW-0378">Hydrolase</keyword>
<dbReference type="InterPro" id="IPR013103">
    <property type="entry name" value="RVT_2"/>
</dbReference>